<dbReference type="STRING" id="582672.SAMN05216360_12530"/>
<dbReference type="Pfam" id="PF18352">
    <property type="entry name" value="Gp138_N"/>
    <property type="match status" value="1"/>
</dbReference>
<accession>A0A1H0K7L9</accession>
<dbReference type="OrthoDB" id="1903830at2"/>
<name>A0A1H0K7L9_9HYPH</name>
<dbReference type="Gene3D" id="2.40.50.230">
    <property type="entry name" value="Gp5 N-terminal domain"/>
    <property type="match status" value="1"/>
</dbReference>
<organism evidence="2 3">
    <name type="scientific">Methylobacterium phyllostachyos</name>
    <dbReference type="NCBI Taxonomy" id="582672"/>
    <lineage>
        <taxon>Bacteria</taxon>
        <taxon>Pseudomonadati</taxon>
        <taxon>Pseudomonadota</taxon>
        <taxon>Alphaproteobacteria</taxon>
        <taxon>Hyphomicrobiales</taxon>
        <taxon>Methylobacteriaceae</taxon>
        <taxon>Methylobacterium</taxon>
    </lineage>
</organism>
<dbReference type="InterPro" id="IPR041599">
    <property type="entry name" value="Gp138_N"/>
</dbReference>
<reference evidence="3" key="1">
    <citation type="submission" date="2016-10" db="EMBL/GenBank/DDBJ databases">
        <authorList>
            <person name="Varghese N."/>
            <person name="Submissions S."/>
        </authorList>
    </citation>
    <scope>NUCLEOTIDE SEQUENCE [LARGE SCALE GENOMIC DNA]</scope>
    <source>
        <strain evidence="3">BL47</strain>
    </source>
</reference>
<proteinExistence type="predicted"/>
<sequence>MDQRTRSDDLTELMATWADNVLSRVRIAVPVKLVKDSDGQTVEAQPQIQGLALQPDGTTKFIDLPSFADMPINSHGGGGITTTHAHKEGDEGLALMTQQAFEVWFQRGGIQQPGDVRMHALSDAFYVPGVRNQTRALKGVSTTSTQTRTDDKQTVLDVSHMALTSVRKDTAHQVNDNAVQSQKGSSSHVVDAQGIQSTGGKFFWNC</sequence>
<evidence type="ECO:0000313" key="3">
    <source>
        <dbReference type="Proteomes" id="UP000198704"/>
    </source>
</evidence>
<dbReference type="EMBL" id="FNHS01000025">
    <property type="protein sequence ID" value="SDO51867.1"/>
    <property type="molecule type" value="Genomic_DNA"/>
</dbReference>
<keyword evidence="3" id="KW-1185">Reference proteome</keyword>
<evidence type="ECO:0000259" key="1">
    <source>
        <dbReference type="Pfam" id="PF18352"/>
    </source>
</evidence>
<dbReference type="AlphaFoldDB" id="A0A1H0K7L9"/>
<dbReference type="InterPro" id="IPR037026">
    <property type="entry name" value="Vgr_OB-fold_dom_sf"/>
</dbReference>
<evidence type="ECO:0000313" key="2">
    <source>
        <dbReference type="EMBL" id="SDO51867.1"/>
    </source>
</evidence>
<dbReference type="RefSeq" id="WP_091722217.1">
    <property type="nucleotide sequence ID" value="NZ_FNHS01000025.1"/>
</dbReference>
<dbReference type="Proteomes" id="UP000198704">
    <property type="component" value="Unassembled WGS sequence"/>
</dbReference>
<feature type="domain" description="Phage protein Gp138 N-terminal" evidence="1">
    <location>
        <begin position="36"/>
        <end position="129"/>
    </location>
</feature>
<gene>
    <name evidence="2" type="ORF">SAMN05216360_12530</name>
</gene>
<protein>
    <recommendedName>
        <fullName evidence="1">Phage protein Gp138 N-terminal domain-containing protein</fullName>
    </recommendedName>
</protein>